<dbReference type="OrthoDB" id="9811391at2"/>
<dbReference type="Proteomes" id="UP000287756">
    <property type="component" value="Chromosome"/>
</dbReference>
<feature type="transmembrane region" description="Helical" evidence="7">
    <location>
        <begin position="217"/>
        <end position="238"/>
    </location>
</feature>
<dbReference type="RefSeq" id="WP_128524821.1">
    <property type="nucleotide sequence ID" value="NZ_CP026118.1"/>
</dbReference>
<keyword evidence="6 7" id="KW-0472">Membrane</keyword>
<feature type="transmembrane region" description="Helical" evidence="7">
    <location>
        <begin position="281"/>
        <end position="303"/>
    </location>
</feature>
<evidence type="ECO:0000313" key="8">
    <source>
        <dbReference type="EMBL" id="QAS52532.1"/>
    </source>
</evidence>
<dbReference type="KEGG" id="hli:HLI_10025"/>
<evidence type="ECO:0000256" key="4">
    <source>
        <dbReference type="ARBA" id="ARBA00022692"/>
    </source>
</evidence>
<feature type="transmembrane region" description="Helical" evidence="7">
    <location>
        <begin position="125"/>
        <end position="144"/>
    </location>
</feature>
<feature type="transmembrane region" description="Helical" evidence="7">
    <location>
        <begin position="156"/>
        <end position="175"/>
    </location>
</feature>
<keyword evidence="3" id="KW-1003">Cell membrane</keyword>
<dbReference type="PANTHER" id="PTHR30106:SF2">
    <property type="entry name" value="UPF0324 INNER MEMBRANE PROTEIN YEIH"/>
    <property type="match status" value="1"/>
</dbReference>
<protein>
    <submittedName>
        <fullName evidence="8">Putative sulfate exporter family transporter</fullName>
    </submittedName>
</protein>
<keyword evidence="5 7" id="KW-1133">Transmembrane helix</keyword>
<dbReference type="EMBL" id="CP026118">
    <property type="protein sequence ID" value="QAS52532.1"/>
    <property type="molecule type" value="Genomic_DNA"/>
</dbReference>
<organism evidence="8 9">
    <name type="scientific">Halobacillus litoralis</name>
    <dbReference type="NCBI Taxonomy" id="45668"/>
    <lineage>
        <taxon>Bacteria</taxon>
        <taxon>Bacillati</taxon>
        <taxon>Bacillota</taxon>
        <taxon>Bacilli</taxon>
        <taxon>Bacillales</taxon>
        <taxon>Bacillaceae</taxon>
        <taxon>Halobacillus</taxon>
    </lineage>
</organism>
<proteinExistence type="inferred from homology"/>
<evidence type="ECO:0000256" key="5">
    <source>
        <dbReference type="ARBA" id="ARBA00022989"/>
    </source>
</evidence>
<comment type="similarity">
    <text evidence="2">Belongs to the UPF0324 family.</text>
</comment>
<dbReference type="Pfam" id="PF03601">
    <property type="entry name" value="Cons_hypoth698"/>
    <property type="match status" value="1"/>
</dbReference>
<name>A0A410MCR6_9BACI</name>
<evidence type="ECO:0000313" key="9">
    <source>
        <dbReference type="Proteomes" id="UP000287756"/>
    </source>
</evidence>
<dbReference type="AlphaFoldDB" id="A0A410MCR6"/>
<sequence length="334" mass="35841">MKPYFSLTSDRTLLTGIGFTALIAAIGFLLATLPLVNQAGPLASAILLAVIYRHFFGYPEFIRSGIQFSAKKLLRLAIILFGLKLNINVIINEGLPLLFKGVLVIIFAIGFMYLLAVLFKADVSLTMLLGIGTGICGASAIAAVSPILKAKEEDTAISAGVISIVGTLFAIAYTIIRPILPINAEEYGIWAGLSLHEIAHVALAGEPAGEEGLGMALLAKLGRVFLLVPVSLILVWFMQKKGKKDNEHTIAFPYFLIGFILMSLFGSYIDGALFTIPASLMSGISTFTSFILTMAMVGLGLSVSLTDVREKALKPMILLVLTSIILSLLSYWIL</sequence>
<dbReference type="InterPro" id="IPR018383">
    <property type="entry name" value="UPF0324_pro"/>
</dbReference>
<evidence type="ECO:0000256" key="2">
    <source>
        <dbReference type="ARBA" id="ARBA00007977"/>
    </source>
</evidence>
<evidence type="ECO:0000256" key="1">
    <source>
        <dbReference type="ARBA" id="ARBA00004651"/>
    </source>
</evidence>
<comment type="subcellular location">
    <subcellularLocation>
        <location evidence="1">Cell membrane</location>
        <topology evidence="1">Multi-pass membrane protein</topology>
    </subcellularLocation>
</comment>
<feature type="transmembrane region" description="Helical" evidence="7">
    <location>
        <begin position="12"/>
        <end position="36"/>
    </location>
</feature>
<evidence type="ECO:0000256" key="7">
    <source>
        <dbReference type="SAM" id="Phobius"/>
    </source>
</evidence>
<feature type="transmembrane region" description="Helical" evidence="7">
    <location>
        <begin position="73"/>
        <end position="91"/>
    </location>
</feature>
<evidence type="ECO:0000256" key="6">
    <source>
        <dbReference type="ARBA" id="ARBA00023136"/>
    </source>
</evidence>
<feature type="transmembrane region" description="Helical" evidence="7">
    <location>
        <begin position="97"/>
        <end position="118"/>
    </location>
</feature>
<feature type="transmembrane region" description="Helical" evidence="7">
    <location>
        <begin position="250"/>
        <end position="269"/>
    </location>
</feature>
<accession>A0A410MCR6</accession>
<dbReference type="PANTHER" id="PTHR30106">
    <property type="entry name" value="INNER MEMBRANE PROTEIN YEIH-RELATED"/>
    <property type="match status" value="1"/>
</dbReference>
<dbReference type="GO" id="GO:0005886">
    <property type="term" value="C:plasma membrane"/>
    <property type="evidence" value="ECO:0007669"/>
    <property type="project" value="UniProtKB-SubCell"/>
</dbReference>
<keyword evidence="4 7" id="KW-0812">Transmembrane</keyword>
<feature type="transmembrane region" description="Helical" evidence="7">
    <location>
        <begin position="315"/>
        <end position="333"/>
    </location>
</feature>
<reference evidence="8 9" key="1">
    <citation type="submission" date="2018-01" db="EMBL/GenBank/DDBJ databases">
        <title>The whole genome sequencing and assembly of Halobacillus litoralis ERB031 strain.</title>
        <authorList>
            <person name="Lee S.-J."/>
            <person name="Park M.-K."/>
            <person name="Kim J.-Y."/>
            <person name="Lee Y.-J."/>
            <person name="Yi H."/>
            <person name="Bahn Y.-S."/>
            <person name="Kim J.F."/>
            <person name="Lee D.-W."/>
        </authorList>
    </citation>
    <scope>NUCLEOTIDE SEQUENCE [LARGE SCALE GENOMIC DNA]</scope>
    <source>
        <strain evidence="8 9">ERB 031</strain>
    </source>
</reference>
<evidence type="ECO:0000256" key="3">
    <source>
        <dbReference type="ARBA" id="ARBA00022475"/>
    </source>
</evidence>
<gene>
    <name evidence="8" type="ORF">HLI_10025</name>
</gene>